<evidence type="ECO:0000256" key="6">
    <source>
        <dbReference type="ARBA" id="ARBA00023274"/>
    </source>
</evidence>
<dbReference type="GO" id="GO:0005840">
    <property type="term" value="C:ribosome"/>
    <property type="evidence" value="ECO:0007669"/>
    <property type="project" value="UniProtKB-KW"/>
</dbReference>
<dbReference type="NCBIfam" id="TIGR00731">
    <property type="entry name" value="bL25_bact_ctc"/>
    <property type="match status" value="1"/>
</dbReference>
<dbReference type="SUPFAM" id="SSF81271">
    <property type="entry name" value="TGS-like"/>
    <property type="match status" value="1"/>
</dbReference>
<comment type="cofactor">
    <cofactor evidence="1">
        <name>Mg(2+)</name>
        <dbReference type="ChEBI" id="CHEBI:18420"/>
    </cofactor>
</comment>
<keyword evidence="7" id="KW-0963">Cytoplasm</keyword>
<dbReference type="NCBIfam" id="NF004612">
    <property type="entry name" value="PRK05943.1"/>
    <property type="match status" value="1"/>
</dbReference>
<evidence type="ECO:0000259" key="9">
    <source>
        <dbReference type="PROSITE" id="PS51880"/>
    </source>
</evidence>
<evidence type="ECO:0000256" key="5">
    <source>
        <dbReference type="ARBA" id="ARBA00022980"/>
    </source>
</evidence>
<proteinExistence type="inferred from homology"/>
<dbReference type="AlphaFoldDB" id="A0A9Q0N7F4"/>
<keyword evidence="3 7" id="KW-0547">Nucleotide-binding</keyword>
<evidence type="ECO:0000313" key="10">
    <source>
        <dbReference type="EMBL" id="KAJ6645045.1"/>
    </source>
</evidence>
<dbReference type="GO" id="GO:1990904">
    <property type="term" value="C:ribonucleoprotein complex"/>
    <property type="evidence" value="ECO:0007669"/>
    <property type="project" value="UniProtKB-KW"/>
</dbReference>
<comment type="caution">
    <text evidence="10">The sequence shown here is derived from an EMBL/GenBank/DDBJ whole genome shotgun (WGS) entry which is preliminary data.</text>
</comment>
<dbReference type="Gene3D" id="1.10.150.300">
    <property type="entry name" value="TGS-like domain"/>
    <property type="match status" value="1"/>
</dbReference>
<dbReference type="PANTHER" id="PTHR23305:SF18">
    <property type="entry name" value="OBG-TYPE G DOMAIN-CONTAINING PROTEIN"/>
    <property type="match status" value="1"/>
</dbReference>
<dbReference type="InterPro" id="IPR023192">
    <property type="entry name" value="TGS-like_dom_sf"/>
</dbReference>
<dbReference type="PRINTS" id="PR00326">
    <property type="entry name" value="GTP1OBG"/>
</dbReference>
<comment type="function">
    <text evidence="7">Hydrolyzes ATP, and can also hydrolyze GTP with lower efficiency. Has lower affinity for GTP.</text>
</comment>
<feature type="domain" description="OBG-type G" evidence="8">
    <location>
        <begin position="197"/>
        <end position="426"/>
    </location>
</feature>
<dbReference type="InterPro" id="IPR037121">
    <property type="entry name" value="Ribosomal_bL25_C"/>
</dbReference>
<comment type="subunit">
    <text evidence="7">Monomer.</text>
</comment>
<dbReference type="CDD" id="cd00495">
    <property type="entry name" value="Ribosomal_L25_TL5_CTC"/>
    <property type="match status" value="1"/>
</dbReference>
<dbReference type="CDD" id="cd01900">
    <property type="entry name" value="YchF"/>
    <property type="match status" value="1"/>
</dbReference>
<dbReference type="PANTHER" id="PTHR23305">
    <property type="entry name" value="OBG GTPASE FAMILY"/>
    <property type="match status" value="1"/>
</dbReference>
<dbReference type="InterPro" id="IPR020057">
    <property type="entry name" value="Ribosomal_bL25_b-dom"/>
</dbReference>
<dbReference type="PROSITE" id="PS51710">
    <property type="entry name" value="G_OBG"/>
    <property type="match status" value="1"/>
</dbReference>
<dbReference type="CDD" id="cd04867">
    <property type="entry name" value="TGS_YchF_OLA1"/>
    <property type="match status" value="1"/>
</dbReference>
<dbReference type="GO" id="GO:0003735">
    <property type="term" value="F:structural constituent of ribosome"/>
    <property type="evidence" value="ECO:0007669"/>
    <property type="project" value="InterPro"/>
</dbReference>
<dbReference type="EMBL" id="WJQU01000001">
    <property type="protein sequence ID" value="KAJ6645045.1"/>
    <property type="molecule type" value="Genomic_DNA"/>
</dbReference>
<dbReference type="HAMAP" id="MF_01334">
    <property type="entry name" value="Ribosomal_bL25_CTC"/>
    <property type="match status" value="1"/>
</dbReference>
<evidence type="ECO:0000256" key="7">
    <source>
        <dbReference type="HAMAP-Rule" id="MF_03167"/>
    </source>
</evidence>
<keyword evidence="5" id="KW-0689">Ribosomal protein</keyword>
<dbReference type="InterPro" id="IPR012675">
    <property type="entry name" value="Beta-grasp_dom_sf"/>
</dbReference>
<dbReference type="InterPro" id="IPR013029">
    <property type="entry name" value="YchF_C"/>
</dbReference>
<keyword evidence="2" id="KW-0479">Metal-binding</keyword>
<dbReference type="PROSITE" id="PS51880">
    <property type="entry name" value="TGS"/>
    <property type="match status" value="1"/>
</dbReference>
<dbReference type="InterPro" id="IPR031167">
    <property type="entry name" value="G_OBG"/>
</dbReference>
<dbReference type="InterPro" id="IPR006073">
    <property type="entry name" value="GTP-bd"/>
</dbReference>
<dbReference type="InterPro" id="IPR012676">
    <property type="entry name" value="TGS-like"/>
</dbReference>
<dbReference type="GO" id="GO:0016887">
    <property type="term" value="F:ATP hydrolysis activity"/>
    <property type="evidence" value="ECO:0007669"/>
    <property type="project" value="UniProtKB-UniRule"/>
</dbReference>
<accession>A0A9Q0N7F4</accession>
<dbReference type="InterPro" id="IPR004396">
    <property type="entry name" value="ATPase_YchF/OLA1"/>
</dbReference>
<protein>
    <recommendedName>
        <fullName evidence="7">Obg-like ATPase 1</fullName>
    </recommendedName>
</protein>
<dbReference type="Gene3D" id="3.10.20.30">
    <property type="match status" value="1"/>
</dbReference>
<dbReference type="InterPro" id="IPR027417">
    <property type="entry name" value="P-loop_NTPase"/>
</dbReference>
<comment type="caution">
    <text evidence="7">Lacks conserved residue(s) required for the propagation of feature annotation.</text>
</comment>
<evidence type="ECO:0000256" key="4">
    <source>
        <dbReference type="ARBA" id="ARBA00022840"/>
    </source>
</evidence>
<dbReference type="InterPro" id="IPR020056">
    <property type="entry name" value="Rbsml_bL25/Gln-tRNA_synth_N"/>
</dbReference>
<dbReference type="Pfam" id="PF14693">
    <property type="entry name" value="Ribosomal_TL5_C"/>
    <property type="match status" value="1"/>
</dbReference>
<evidence type="ECO:0000256" key="1">
    <source>
        <dbReference type="ARBA" id="ARBA00001946"/>
    </source>
</evidence>
<dbReference type="FunFam" id="1.10.150.300:FF:000001">
    <property type="entry name" value="Ribosome-binding ATPase YchF"/>
    <property type="match status" value="1"/>
</dbReference>
<dbReference type="GO" id="GO:0006412">
    <property type="term" value="P:translation"/>
    <property type="evidence" value="ECO:0007669"/>
    <property type="project" value="InterPro"/>
</dbReference>
<dbReference type="InterPro" id="IPR029751">
    <property type="entry name" value="Ribosomal_L25_dom"/>
</dbReference>
<keyword evidence="6" id="KW-0687">Ribonucleoprotein</keyword>
<evidence type="ECO:0000256" key="2">
    <source>
        <dbReference type="ARBA" id="ARBA00022723"/>
    </source>
</evidence>
<dbReference type="GO" id="GO:0005524">
    <property type="term" value="F:ATP binding"/>
    <property type="evidence" value="ECO:0007669"/>
    <property type="project" value="UniProtKB-UniRule"/>
</dbReference>
<feature type="binding site" evidence="7">
    <location>
        <position position="377"/>
    </location>
    <ligand>
        <name>ATP</name>
        <dbReference type="ChEBI" id="CHEBI:30616"/>
    </ligand>
</feature>
<dbReference type="GO" id="GO:0046872">
    <property type="term" value="F:metal ion binding"/>
    <property type="evidence" value="ECO:0007669"/>
    <property type="project" value="UniProtKB-KW"/>
</dbReference>
<gene>
    <name evidence="10" type="primary">ychF</name>
    <name evidence="10" type="ORF">Bhyg_00246</name>
</gene>
<evidence type="ECO:0000313" key="11">
    <source>
        <dbReference type="Proteomes" id="UP001151699"/>
    </source>
</evidence>
<dbReference type="HAMAP" id="MF_00944">
    <property type="entry name" value="YchF_OLA1_ATPase"/>
    <property type="match status" value="1"/>
</dbReference>
<dbReference type="GO" id="GO:0005737">
    <property type="term" value="C:cytoplasm"/>
    <property type="evidence" value="ECO:0007669"/>
    <property type="project" value="UniProtKB-SubCell"/>
</dbReference>
<dbReference type="Gene3D" id="3.40.50.300">
    <property type="entry name" value="P-loop containing nucleotide triphosphate hydrolases"/>
    <property type="match status" value="1"/>
</dbReference>
<dbReference type="SUPFAM" id="SSF50715">
    <property type="entry name" value="Ribosomal protein L25-like"/>
    <property type="match status" value="1"/>
</dbReference>
<dbReference type="InterPro" id="IPR011035">
    <property type="entry name" value="Ribosomal_bL25/Gln-tRNA_synth"/>
</dbReference>
<sequence length="534" mass="59428">MSEVLELEATLRENFGTGNARDLRRKGYVPAVIYGAGREVLAVSVAEKEITKYYRKPGFISTVINLKLDGNTHKVLPKEIQLHPVTDIVRHVDFVNLEQKVQKMQVPIVYEGKDRALGIKRGGFFNIIKRTITLLCDVNNIPKNVTIDVSNMHIGQSLKAKNIILPEGTKLAAQSDFILATIIGRKGNKAEGEEIAAEAANYPFCTIEPNLGRVSVADERLQKLASIAGSAKIIPAYIEFVDIAGLVKGASAGEGKGNKFLSHIKEVDAILHVLRCFEDDDITHVYNRIDPIEDAEIIETELMLADLESVEKRLRNAEKHLKSGDKTLKEQVELLKEVQSSLQEGRPVRDLIGTYSKASLDQLQLLTSKPILYACNVSEKDAVLGNKLTKLVDKKTQAENAKYVIISSKIEADIAVLESPEEKLEFLNSMDLTETGLNKIIKEVYNLLDLKSFFTIGPKEAHAWTFKNGILAPRAAGIIHTDFEKGFIRAEIISYNDYINLDGEAKAKEAGKMRLEGKDYKMQDGDVVHFRFNV</sequence>
<keyword evidence="7" id="KW-0378">Hydrolase</keyword>
<dbReference type="Pfam" id="PF01926">
    <property type="entry name" value="MMR_HSR1"/>
    <property type="match status" value="1"/>
</dbReference>
<dbReference type="Pfam" id="PF06071">
    <property type="entry name" value="YchF-GTPase_C"/>
    <property type="match status" value="1"/>
</dbReference>
<dbReference type="GO" id="GO:0043023">
    <property type="term" value="F:ribosomal large subunit binding"/>
    <property type="evidence" value="ECO:0007669"/>
    <property type="project" value="UniProtKB-UniRule"/>
</dbReference>
<keyword evidence="11" id="KW-1185">Reference proteome</keyword>
<dbReference type="NCBIfam" id="TIGR00092">
    <property type="entry name" value="redox-regulated ATPase YchF"/>
    <property type="match status" value="1"/>
</dbReference>
<dbReference type="OrthoDB" id="424823at2759"/>
<keyword evidence="4 7" id="KW-0067">ATP-binding</keyword>
<evidence type="ECO:0000256" key="3">
    <source>
        <dbReference type="ARBA" id="ARBA00022741"/>
    </source>
</evidence>
<dbReference type="FunFam" id="3.10.20.30:FF:000001">
    <property type="entry name" value="Ribosome-binding ATPase YchF"/>
    <property type="match status" value="1"/>
</dbReference>
<dbReference type="Gene3D" id="2.40.240.10">
    <property type="entry name" value="Ribosomal Protein L25, Chain P"/>
    <property type="match status" value="1"/>
</dbReference>
<reference evidence="10" key="1">
    <citation type="submission" date="2022-07" db="EMBL/GenBank/DDBJ databases">
        <authorList>
            <person name="Trinca V."/>
            <person name="Uliana J.V.C."/>
            <person name="Torres T.T."/>
            <person name="Ward R.J."/>
            <person name="Monesi N."/>
        </authorList>
    </citation>
    <scope>NUCLEOTIDE SEQUENCE</scope>
    <source>
        <strain evidence="10">HSMRA1968</strain>
        <tissue evidence="10">Whole embryos</tissue>
    </source>
</reference>
<dbReference type="NCBIfam" id="NF004128">
    <property type="entry name" value="PRK05618.1-2"/>
    <property type="match status" value="1"/>
</dbReference>
<dbReference type="InterPro" id="IPR041706">
    <property type="entry name" value="YchF_N"/>
</dbReference>
<dbReference type="GO" id="GO:0008097">
    <property type="term" value="F:5S rRNA binding"/>
    <property type="evidence" value="ECO:0007669"/>
    <property type="project" value="InterPro"/>
</dbReference>
<comment type="similarity">
    <text evidence="7">Belongs to the TRAFAC class OBG-HflX-like GTPase superfamily. OBG GTPase family. YchF/OLA1 subfamily.</text>
</comment>
<dbReference type="Gene3D" id="2.170.120.20">
    <property type="entry name" value="Ribosomal protein L25, beta domain"/>
    <property type="match status" value="1"/>
</dbReference>
<dbReference type="InterPro" id="IPR004095">
    <property type="entry name" value="TGS"/>
</dbReference>
<dbReference type="Proteomes" id="UP001151699">
    <property type="component" value="Chromosome A"/>
</dbReference>
<organism evidence="10 11">
    <name type="scientific">Pseudolycoriella hygida</name>
    <dbReference type="NCBI Taxonomy" id="35572"/>
    <lineage>
        <taxon>Eukaryota</taxon>
        <taxon>Metazoa</taxon>
        <taxon>Ecdysozoa</taxon>
        <taxon>Arthropoda</taxon>
        <taxon>Hexapoda</taxon>
        <taxon>Insecta</taxon>
        <taxon>Pterygota</taxon>
        <taxon>Neoptera</taxon>
        <taxon>Endopterygota</taxon>
        <taxon>Diptera</taxon>
        <taxon>Nematocera</taxon>
        <taxon>Sciaroidea</taxon>
        <taxon>Sciaridae</taxon>
        <taxon>Pseudolycoriella</taxon>
    </lineage>
</organism>
<dbReference type="InterPro" id="IPR001021">
    <property type="entry name" value="Ribosomal_bL25_long"/>
</dbReference>
<evidence type="ECO:0000259" key="8">
    <source>
        <dbReference type="PROSITE" id="PS51710"/>
    </source>
</evidence>
<name>A0A9Q0N7F4_9DIPT</name>
<dbReference type="GO" id="GO:0005525">
    <property type="term" value="F:GTP binding"/>
    <property type="evidence" value="ECO:0007669"/>
    <property type="project" value="InterPro"/>
</dbReference>
<comment type="subcellular location">
    <subcellularLocation>
        <location evidence="7">Cytoplasm</location>
    </subcellularLocation>
</comment>
<feature type="domain" description="TGS" evidence="9">
    <location>
        <begin position="449"/>
        <end position="532"/>
    </location>
</feature>
<dbReference type="Pfam" id="PF01386">
    <property type="entry name" value="Ribosomal_L25p"/>
    <property type="match status" value="1"/>
</dbReference>
<dbReference type="SUPFAM" id="SSF52540">
    <property type="entry name" value="P-loop containing nucleoside triphosphate hydrolases"/>
    <property type="match status" value="1"/>
</dbReference>